<protein>
    <recommendedName>
        <fullName evidence="4">DUF2946 domain-containing protein</fullName>
    </recommendedName>
</protein>
<keyword evidence="1" id="KW-0472">Membrane</keyword>
<organism evidence="2 3">
    <name type="scientific">Plantactinospora solaniradicis</name>
    <dbReference type="NCBI Taxonomy" id="1723736"/>
    <lineage>
        <taxon>Bacteria</taxon>
        <taxon>Bacillati</taxon>
        <taxon>Actinomycetota</taxon>
        <taxon>Actinomycetes</taxon>
        <taxon>Micromonosporales</taxon>
        <taxon>Micromonosporaceae</taxon>
        <taxon>Plantactinospora</taxon>
    </lineage>
</organism>
<comment type="caution">
    <text evidence="2">The sequence shown here is derived from an EMBL/GenBank/DDBJ whole genome shotgun (WGS) entry which is preliminary data.</text>
</comment>
<feature type="transmembrane region" description="Helical" evidence="1">
    <location>
        <begin position="12"/>
        <end position="30"/>
    </location>
</feature>
<dbReference type="RefSeq" id="WP_377427163.1">
    <property type="nucleotide sequence ID" value="NZ_JBHSPR010000032.1"/>
</dbReference>
<evidence type="ECO:0000256" key="1">
    <source>
        <dbReference type="SAM" id="Phobius"/>
    </source>
</evidence>
<dbReference type="EMBL" id="JBHSPR010000032">
    <property type="protein sequence ID" value="MFC6020221.1"/>
    <property type="molecule type" value="Genomic_DNA"/>
</dbReference>
<sequence length="137" mass="13795">MTVAAGRAPSVLLLRWLTVVGALFAVALFGGPSCGDTPLAAVPMAGHAACPNVLLQASLPGTLVPEAGGGAPHGGHDPSDVVAGACLFVVVALAGLAIAGAVRRPLLVHASYWWARMGIPRVRPPSAGPTRIDVLRI</sequence>
<accession>A0ABW1KG36</accession>
<evidence type="ECO:0008006" key="4">
    <source>
        <dbReference type="Google" id="ProtNLM"/>
    </source>
</evidence>
<name>A0ABW1KG36_9ACTN</name>
<gene>
    <name evidence="2" type="ORF">ACFP2T_29140</name>
</gene>
<evidence type="ECO:0000313" key="2">
    <source>
        <dbReference type="EMBL" id="MFC6020221.1"/>
    </source>
</evidence>
<reference evidence="3" key="1">
    <citation type="journal article" date="2019" name="Int. J. Syst. Evol. Microbiol.">
        <title>The Global Catalogue of Microorganisms (GCM) 10K type strain sequencing project: providing services to taxonomists for standard genome sequencing and annotation.</title>
        <authorList>
            <consortium name="The Broad Institute Genomics Platform"/>
            <consortium name="The Broad Institute Genome Sequencing Center for Infectious Disease"/>
            <person name="Wu L."/>
            <person name="Ma J."/>
        </authorList>
    </citation>
    <scope>NUCLEOTIDE SEQUENCE [LARGE SCALE GENOMIC DNA]</scope>
    <source>
        <strain evidence="3">ZS-35-S2</strain>
    </source>
</reference>
<keyword evidence="3" id="KW-1185">Reference proteome</keyword>
<proteinExistence type="predicted"/>
<feature type="transmembrane region" description="Helical" evidence="1">
    <location>
        <begin position="81"/>
        <end position="102"/>
    </location>
</feature>
<keyword evidence="1" id="KW-0812">Transmembrane</keyword>
<dbReference type="Proteomes" id="UP001596203">
    <property type="component" value="Unassembled WGS sequence"/>
</dbReference>
<evidence type="ECO:0000313" key="3">
    <source>
        <dbReference type="Proteomes" id="UP001596203"/>
    </source>
</evidence>
<keyword evidence="1" id="KW-1133">Transmembrane helix</keyword>